<evidence type="ECO:0000313" key="2">
    <source>
        <dbReference type="Proteomes" id="UP000828390"/>
    </source>
</evidence>
<comment type="caution">
    <text evidence="1">The sequence shown here is derived from an EMBL/GenBank/DDBJ whole genome shotgun (WGS) entry which is preliminary data.</text>
</comment>
<accession>A0A9D4EKP2</accession>
<reference evidence="1" key="1">
    <citation type="journal article" date="2019" name="bioRxiv">
        <title>The Genome of the Zebra Mussel, Dreissena polymorpha: A Resource for Invasive Species Research.</title>
        <authorList>
            <person name="McCartney M.A."/>
            <person name="Auch B."/>
            <person name="Kono T."/>
            <person name="Mallez S."/>
            <person name="Zhang Y."/>
            <person name="Obille A."/>
            <person name="Becker A."/>
            <person name="Abrahante J.E."/>
            <person name="Garbe J."/>
            <person name="Badalamenti J.P."/>
            <person name="Herman A."/>
            <person name="Mangelson H."/>
            <person name="Liachko I."/>
            <person name="Sullivan S."/>
            <person name="Sone E.D."/>
            <person name="Koren S."/>
            <person name="Silverstein K.A.T."/>
            <person name="Beckman K.B."/>
            <person name="Gohl D.M."/>
        </authorList>
    </citation>
    <scope>NUCLEOTIDE SEQUENCE</scope>
    <source>
        <strain evidence="1">Duluth1</strain>
        <tissue evidence="1">Whole animal</tissue>
    </source>
</reference>
<keyword evidence="2" id="KW-1185">Reference proteome</keyword>
<proteinExistence type="predicted"/>
<evidence type="ECO:0000313" key="1">
    <source>
        <dbReference type="EMBL" id="KAH3779732.1"/>
    </source>
</evidence>
<protein>
    <submittedName>
        <fullName evidence="1">Uncharacterized protein</fullName>
    </submittedName>
</protein>
<reference evidence="1" key="2">
    <citation type="submission" date="2020-11" db="EMBL/GenBank/DDBJ databases">
        <authorList>
            <person name="McCartney M.A."/>
            <person name="Auch B."/>
            <person name="Kono T."/>
            <person name="Mallez S."/>
            <person name="Becker A."/>
            <person name="Gohl D.M."/>
            <person name="Silverstein K.A.T."/>
            <person name="Koren S."/>
            <person name="Bechman K.B."/>
            <person name="Herman A."/>
            <person name="Abrahante J.E."/>
            <person name="Garbe J."/>
        </authorList>
    </citation>
    <scope>NUCLEOTIDE SEQUENCE</scope>
    <source>
        <strain evidence="1">Duluth1</strain>
        <tissue evidence="1">Whole animal</tissue>
    </source>
</reference>
<name>A0A9D4EKP2_DREPO</name>
<sequence>MSTNPIKLNIIFSNSGSCAPNSRNKISKNVTNRKVPVAIPCRTAGTVSLAVTSSKLFIASPIRIPIGLIMARNTITNTAF</sequence>
<dbReference type="EMBL" id="JAIWYP010000008">
    <property type="protein sequence ID" value="KAH3779732.1"/>
    <property type="molecule type" value="Genomic_DNA"/>
</dbReference>
<dbReference type="Proteomes" id="UP000828390">
    <property type="component" value="Unassembled WGS sequence"/>
</dbReference>
<organism evidence="1 2">
    <name type="scientific">Dreissena polymorpha</name>
    <name type="common">Zebra mussel</name>
    <name type="synonym">Mytilus polymorpha</name>
    <dbReference type="NCBI Taxonomy" id="45954"/>
    <lineage>
        <taxon>Eukaryota</taxon>
        <taxon>Metazoa</taxon>
        <taxon>Spiralia</taxon>
        <taxon>Lophotrochozoa</taxon>
        <taxon>Mollusca</taxon>
        <taxon>Bivalvia</taxon>
        <taxon>Autobranchia</taxon>
        <taxon>Heteroconchia</taxon>
        <taxon>Euheterodonta</taxon>
        <taxon>Imparidentia</taxon>
        <taxon>Neoheterodontei</taxon>
        <taxon>Myida</taxon>
        <taxon>Dreissenoidea</taxon>
        <taxon>Dreissenidae</taxon>
        <taxon>Dreissena</taxon>
    </lineage>
</organism>
<dbReference type="AlphaFoldDB" id="A0A9D4EKP2"/>
<gene>
    <name evidence="1" type="ORF">DPMN_157539</name>
</gene>